<proteinExistence type="predicted"/>
<evidence type="ECO:0000256" key="1">
    <source>
        <dbReference type="ARBA" id="ARBA00022737"/>
    </source>
</evidence>
<dbReference type="GO" id="GO:0046813">
    <property type="term" value="P:receptor-mediated virion attachment to host cell"/>
    <property type="evidence" value="ECO:0007669"/>
    <property type="project" value="TreeGrafter"/>
</dbReference>
<accession>A0A3N2E0D9</accession>
<sequence>MLINLQLLPYRRRLLISLRRLSLLLVCAAVVLVNGCMTVESTTVNGRSINEKKAAEEHVKAAMSYLSNKQVGEAQRHLTRALELDKTSISAHNALALSYNMTGEYELAEKSYKDLLAIDPSYSPARNNYAAFLFQQNRVDEACAQLATVVLDPSYQKRAAAYYNLGVCRQKQKDFEAAKTAFTRSVALDQNVAMPYLELADLTYNSGDYELANKYYARYREQSSGPTAKSLLLGIKLAVESEDENATASRVLALKSLFPESPEYREYQRRAKNYY</sequence>
<evidence type="ECO:0000313" key="4">
    <source>
        <dbReference type="EMBL" id="ROS05169.1"/>
    </source>
</evidence>
<evidence type="ECO:0000256" key="2">
    <source>
        <dbReference type="ARBA" id="ARBA00022803"/>
    </source>
</evidence>
<dbReference type="InterPro" id="IPR011990">
    <property type="entry name" value="TPR-like_helical_dom_sf"/>
</dbReference>
<dbReference type="InterPro" id="IPR019734">
    <property type="entry name" value="TPR_rpt"/>
</dbReference>
<dbReference type="NCBIfam" id="TIGR02521">
    <property type="entry name" value="type_IV_pilW"/>
    <property type="match status" value="1"/>
</dbReference>
<feature type="repeat" description="TPR" evidence="3">
    <location>
        <begin position="89"/>
        <end position="122"/>
    </location>
</feature>
<dbReference type="PANTHER" id="PTHR44858:SF1">
    <property type="entry name" value="UDP-N-ACETYLGLUCOSAMINE--PEPTIDE N-ACETYLGLUCOSAMINYLTRANSFERASE SPINDLY-RELATED"/>
    <property type="match status" value="1"/>
</dbReference>
<dbReference type="Gene3D" id="1.25.40.10">
    <property type="entry name" value="Tetratricopeptide repeat domain"/>
    <property type="match status" value="1"/>
</dbReference>
<dbReference type="SUPFAM" id="SSF48452">
    <property type="entry name" value="TPR-like"/>
    <property type="match status" value="1"/>
</dbReference>
<evidence type="ECO:0000256" key="3">
    <source>
        <dbReference type="PROSITE-ProRule" id="PRU00339"/>
    </source>
</evidence>
<comment type="caution">
    <text evidence="4">The sequence shown here is derived from an EMBL/GenBank/DDBJ whole genome shotgun (WGS) entry which is preliminary data.</text>
</comment>
<dbReference type="InterPro" id="IPR050498">
    <property type="entry name" value="Ycf3"/>
</dbReference>
<dbReference type="Proteomes" id="UP000275394">
    <property type="component" value="Unassembled WGS sequence"/>
</dbReference>
<keyword evidence="1" id="KW-0677">Repeat</keyword>
<dbReference type="Pfam" id="PF00515">
    <property type="entry name" value="TPR_1"/>
    <property type="match status" value="1"/>
</dbReference>
<dbReference type="GO" id="GO:0009279">
    <property type="term" value="C:cell outer membrane"/>
    <property type="evidence" value="ECO:0007669"/>
    <property type="project" value="TreeGrafter"/>
</dbReference>
<dbReference type="PROSITE" id="PS50005">
    <property type="entry name" value="TPR"/>
    <property type="match status" value="2"/>
</dbReference>
<gene>
    <name evidence="4" type="ORF">EDC56_0698</name>
</gene>
<dbReference type="SMART" id="SM00028">
    <property type="entry name" value="TPR"/>
    <property type="match status" value="3"/>
</dbReference>
<reference evidence="4 5" key="1">
    <citation type="submission" date="2018-11" db="EMBL/GenBank/DDBJ databases">
        <title>Genomic Encyclopedia of Type Strains, Phase IV (KMG-IV): sequencing the most valuable type-strain genomes for metagenomic binning, comparative biology and taxonomic classification.</title>
        <authorList>
            <person name="Goeker M."/>
        </authorList>
    </citation>
    <scope>NUCLEOTIDE SEQUENCE [LARGE SCALE GENOMIC DNA]</scope>
    <source>
        <strain evidence="4 5">DSM 100316</strain>
    </source>
</reference>
<dbReference type="InterPro" id="IPR013360">
    <property type="entry name" value="Pilus_4_PilW"/>
</dbReference>
<dbReference type="Pfam" id="PF14559">
    <property type="entry name" value="TPR_19"/>
    <property type="match status" value="1"/>
</dbReference>
<protein>
    <submittedName>
        <fullName evidence="4">Type IV pilus assembly protein PilF</fullName>
    </submittedName>
</protein>
<feature type="repeat" description="TPR" evidence="3">
    <location>
        <begin position="159"/>
        <end position="192"/>
    </location>
</feature>
<organism evidence="4 5">
    <name type="scientific">Sinobacterium caligoides</name>
    <dbReference type="NCBI Taxonomy" id="933926"/>
    <lineage>
        <taxon>Bacteria</taxon>
        <taxon>Pseudomonadati</taxon>
        <taxon>Pseudomonadota</taxon>
        <taxon>Gammaproteobacteria</taxon>
        <taxon>Cellvibrionales</taxon>
        <taxon>Spongiibacteraceae</taxon>
        <taxon>Sinobacterium</taxon>
    </lineage>
</organism>
<name>A0A3N2E0D9_9GAMM</name>
<keyword evidence="5" id="KW-1185">Reference proteome</keyword>
<keyword evidence="2 3" id="KW-0802">TPR repeat</keyword>
<dbReference type="PANTHER" id="PTHR44858">
    <property type="entry name" value="TETRATRICOPEPTIDE REPEAT PROTEIN 6"/>
    <property type="match status" value="1"/>
</dbReference>
<evidence type="ECO:0000313" key="5">
    <source>
        <dbReference type="Proteomes" id="UP000275394"/>
    </source>
</evidence>
<dbReference type="EMBL" id="RKHR01000003">
    <property type="protein sequence ID" value="ROS05169.1"/>
    <property type="molecule type" value="Genomic_DNA"/>
</dbReference>
<dbReference type="AlphaFoldDB" id="A0A3N2E0D9"/>